<dbReference type="AlphaFoldDB" id="A0A1R1ERD7"/>
<name>A0A1R1ERD7_9BACL</name>
<keyword evidence="2" id="KW-1185">Reference proteome</keyword>
<evidence type="ECO:0000313" key="2">
    <source>
        <dbReference type="Proteomes" id="UP000187172"/>
    </source>
</evidence>
<evidence type="ECO:0000313" key="1">
    <source>
        <dbReference type="EMBL" id="OMF54292.1"/>
    </source>
</evidence>
<gene>
    <name evidence="1" type="ORF">BK138_13945</name>
</gene>
<proteinExistence type="predicted"/>
<organism evidence="1 2">
    <name type="scientific">Paenibacillus rhizosphaerae</name>
    <dbReference type="NCBI Taxonomy" id="297318"/>
    <lineage>
        <taxon>Bacteria</taxon>
        <taxon>Bacillati</taxon>
        <taxon>Bacillota</taxon>
        <taxon>Bacilli</taxon>
        <taxon>Bacillales</taxon>
        <taxon>Paenibacillaceae</taxon>
        <taxon>Paenibacillus</taxon>
    </lineage>
</organism>
<accession>A0A1R1ERD7</accession>
<sequence>MKKWVLLMLVVISGLYFQIGVTKADFQLQKPLLTREDISSVQVNGLYGHSRLFRENDGYEEVIIAKVIKWINTSNLSTGPTELELNKTSTLPNLRINMKNGNVSVIEPAYNCSSASKTKICTPAEGEVIYTWNNKKVRLQSRELFDWLLVGWKYESVGVSKEELLEETLYFRYYPYFDETYSDFIMCPRIDKIERINGNTKRHIVHLSALNYSAHHGDVPYDRIHVTLSDTPENGVKIIKVEIEKAVPEKETAQQCRRED</sequence>
<protein>
    <submittedName>
        <fullName evidence="1">Uncharacterized protein</fullName>
    </submittedName>
</protein>
<dbReference type="RefSeq" id="WP_076170197.1">
    <property type="nucleotide sequence ID" value="NZ_MRTP01000003.1"/>
</dbReference>
<dbReference type="STRING" id="297318.BK138_13945"/>
<comment type="caution">
    <text evidence="1">The sequence shown here is derived from an EMBL/GenBank/DDBJ whole genome shotgun (WGS) entry which is preliminary data.</text>
</comment>
<dbReference type="EMBL" id="MRTP01000003">
    <property type="protein sequence ID" value="OMF54292.1"/>
    <property type="molecule type" value="Genomic_DNA"/>
</dbReference>
<dbReference type="Proteomes" id="UP000187172">
    <property type="component" value="Unassembled WGS sequence"/>
</dbReference>
<reference evidence="1 2" key="1">
    <citation type="submission" date="2016-11" db="EMBL/GenBank/DDBJ databases">
        <title>Paenibacillus species isolates.</title>
        <authorList>
            <person name="Beno S.M."/>
        </authorList>
    </citation>
    <scope>NUCLEOTIDE SEQUENCE [LARGE SCALE GENOMIC DNA]</scope>
    <source>
        <strain evidence="1 2">FSL R5-0378</strain>
    </source>
</reference>